<evidence type="ECO:0008006" key="4">
    <source>
        <dbReference type="Google" id="ProtNLM"/>
    </source>
</evidence>
<accession>A0ABQ5Z331</accession>
<evidence type="ECO:0000313" key="2">
    <source>
        <dbReference type="EMBL" id="GLR47138.1"/>
    </source>
</evidence>
<gene>
    <name evidence="2" type="ORF">GCM10007925_08490</name>
</gene>
<proteinExistence type="predicted"/>
<keyword evidence="3" id="KW-1185">Reference proteome</keyword>
<evidence type="ECO:0000256" key="1">
    <source>
        <dbReference type="SAM" id="SignalP"/>
    </source>
</evidence>
<dbReference type="RefSeq" id="WP_029939941.1">
    <property type="nucleotide sequence ID" value="NZ_BSOO01000006.1"/>
</dbReference>
<evidence type="ECO:0000313" key="3">
    <source>
        <dbReference type="Proteomes" id="UP001156703"/>
    </source>
</evidence>
<organism evidence="2 3">
    <name type="scientific">Sphingomonas astaxanthinifaciens DSM 22298</name>
    <dbReference type="NCBI Taxonomy" id="1123267"/>
    <lineage>
        <taxon>Bacteria</taxon>
        <taxon>Pseudomonadati</taxon>
        <taxon>Pseudomonadota</taxon>
        <taxon>Alphaproteobacteria</taxon>
        <taxon>Sphingomonadales</taxon>
        <taxon>Sphingomonadaceae</taxon>
        <taxon>Sphingomonas</taxon>
    </lineage>
</organism>
<dbReference type="Pfam" id="PF16233">
    <property type="entry name" value="DUF4893"/>
    <property type="match status" value="1"/>
</dbReference>
<feature type="chain" id="PRO_5045160882" description="DUF4893 domain-containing protein" evidence="1">
    <location>
        <begin position="18"/>
        <end position="225"/>
    </location>
</feature>
<feature type="signal peptide" evidence="1">
    <location>
        <begin position="1"/>
        <end position="17"/>
    </location>
</feature>
<sequence length="225" mass="24542">MPSIRPFLTAAALAALAGCTALTGQKPPPRPGTSVVALPPTKSDVWQQIAEAPDIDRLKRLPMAWSAGLADARPRFAAALREEGDLLRPDAGLARPAPTPGSYNCRLVRLGKTDARSPAFVKFKPFFCYVEVEDDLLTVVKQTGTERPAGRLWEDDVPTRLVFLGSLALGEREQPKAYGADPKRDLAGVFERIAPMRFRLVMPWPKSGAKLDIYELTPVAEQPKG</sequence>
<dbReference type="EMBL" id="BSOO01000006">
    <property type="protein sequence ID" value="GLR47138.1"/>
    <property type="molecule type" value="Genomic_DNA"/>
</dbReference>
<name>A0ABQ5Z331_9SPHN</name>
<dbReference type="Proteomes" id="UP001156703">
    <property type="component" value="Unassembled WGS sequence"/>
</dbReference>
<comment type="caution">
    <text evidence="2">The sequence shown here is derived from an EMBL/GenBank/DDBJ whole genome shotgun (WGS) entry which is preliminary data.</text>
</comment>
<dbReference type="PROSITE" id="PS51257">
    <property type="entry name" value="PROKAR_LIPOPROTEIN"/>
    <property type="match status" value="1"/>
</dbReference>
<keyword evidence="1" id="KW-0732">Signal</keyword>
<dbReference type="InterPro" id="IPR032609">
    <property type="entry name" value="DUF4893"/>
</dbReference>
<protein>
    <recommendedName>
        <fullName evidence="4">DUF4893 domain-containing protein</fullName>
    </recommendedName>
</protein>
<reference evidence="3" key="1">
    <citation type="journal article" date="2019" name="Int. J. Syst. Evol. Microbiol.">
        <title>The Global Catalogue of Microorganisms (GCM) 10K type strain sequencing project: providing services to taxonomists for standard genome sequencing and annotation.</title>
        <authorList>
            <consortium name="The Broad Institute Genomics Platform"/>
            <consortium name="The Broad Institute Genome Sequencing Center for Infectious Disease"/>
            <person name="Wu L."/>
            <person name="Ma J."/>
        </authorList>
    </citation>
    <scope>NUCLEOTIDE SEQUENCE [LARGE SCALE GENOMIC DNA]</scope>
    <source>
        <strain evidence="3">NBRC 102146</strain>
    </source>
</reference>